<feature type="repeat" description="PPR" evidence="2">
    <location>
        <begin position="155"/>
        <end position="189"/>
    </location>
</feature>
<dbReference type="GO" id="GO:0048731">
    <property type="term" value="P:system development"/>
    <property type="evidence" value="ECO:0007669"/>
    <property type="project" value="UniProtKB-ARBA"/>
</dbReference>
<gene>
    <name evidence="3" type="ORF">GOP47_0025995</name>
</gene>
<dbReference type="FunFam" id="1.25.40.10:FF:000158">
    <property type="entry name" value="pentatricopeptide repeat-containing protein At2g33680"/>
    <property type="match status" value="1"/>
</dbReference>
<dbReference type="GO" id="GO:0003723">
    <property type="term" value="F:RNA binding"/>
    <property type="evidence" value="ECO:0007669"/>
    <property type="project" value="InterPro"/>
</dbReference>
<feature type="repeat" description="PPR" evidence="2">
    <location>
        <begin position="426"/>
        <end position="456"/>
    </location>
</feature>
<dbReference type="AlphaFoldDB" id="A0A9D4U139"/>
<evidence type="ECO:0000313" key="3">
    <source>
        <dbReference type="EMBL" id="KAI5059676.1"/>
    </source>
</evidence>
<dbReference type="Gene3D" id="1.25.40.10">
    <property type="entry name" value="Tetratricopeptide repeat domain"/>
    <property type="match status" value="4"/>
</dbReference>
<accession>A0A9D4U139</accession>
<dbReference type="InterPro" id="IPR002885">
    <property type="entry name" value="PPR_rpt"/>
</dbReference>
<evidence type="ECO:0000256" key="2">
    <source>
        <dbReference type="PROSITE-ProRule" id="PRU00708"/>
    </source>
</evidence>
<keyword evidence="4" id="KW-1185">Reference proteome</keyword>
<name>A0A9D4U139_ADICA</name>
<dbReference type="Pfam" id="PF13041">
    <property type="entry name" value="PPR_2"/>
    <property type="match status" value="4"/>
</dbReference>
<reference evidence="3" key="1">
    <citation type="submission" date="2021-01" db="EMBL/GenBank/DDBJ databases">
        <title>Adiantum capillus-veneris genome.</title>
        <authorList>
            <person name="Fang Y."/>
            <person name="Liao Q."/>
        </authorList>
    </citation>
    <scope>NUCLEOTIDE SEQUENCE</scope>
    <source>
        <strain evidence="3">H3</strain>
        <tissue evidence="3">Leaf</tissue>
    </source>
</reference>
<dbReference type="PANTHER" id="PTHR24015:SF548">
    <property type="entry name" value="OS08G0340900 PROTEIN"/>
    <property type="match status" value="1"/>
</dbReference>
<dbReference type="FunFam" id="1.25.40.10:FF:000031">
    <property type="entry name" value="Pentatricopeptide repeat-containing protein mitochondrial"/>
    <property type="match status" value="2"/>
</dbReference>
<dbReference type="OrthoDB" id="185373at2759"/>
<dbReference type="InterPro" id="IPR046960">
    <property type="entry name" value="PPR_At4g14850-like_plant"/>
</dbReference>
<dbReference type="Proteomes" id="UP000886520">
    <property type="component" value="Chromosome 25"/>
</dbReference>
<dbReference type="EMBL" id="JABFUD020000025">
    <property type="protein sequence ID" value="KAI5059676.1"/>
    <property type="molecule type" value="Genomic_DNA"/>
</dbReference>
<evidence type="ECO:0000313" key="4">
    <source>
        <dbReference type="Proteomes" id="UP000886520"/>
    </source>
</evidence>
<sequence length="592" mass="64640">MNGCHNHNSLLLQQKLPTSIWNEAEVCGQFVIHKVGSQDGLHHQAFGTQKDFQQLALLNTIKACGRERNLSKGSTLHALLLKRGLLTKDMYAGTALLCMYARCGALAKAQEVFYDLPTRDVAAWNALISAFAQHGLGHQALGCFAHMLDDGHSPDEVTFVCILKACASIGAAEKGEEIHAEVQRQGLLKRNAVLGTALVDMYGKCGVLARAQEVFDELPLQDVVSWNALIAGYAQHGFGVEALNCYQQMLDRGATPNGATFACVLKACSNTRAAAMGKEIHAEVCKQGLLERNIVLATALVDMYAKFGAVAKAQEVFDELLERDVASWNALISGYAQNELGEEALNQFGRMQEECIPPDSVTFLCALKACGSIGAAEKGKDIHDKVSKQLLMEKNIELGNATVDMYAKCGILDKAQEVFDRLGVRTVSSWNALIAGYGQLGKVEKVFDLFSRMVGHLKPDEITFIVLLTACSHEGLLNEGQKHFDSMSTDHCIMPTLDHHACMIDLFSRAGHVDKAVCTINEVPNSDKLILCSVLLGACQKGANLELGRWVFERALHLDDQFAAGYVYMSNIYADADRQEEMGKFQAFGSED</sequence>
<dbReference type="PANTHER" id="PTHR24015">
    <property type="entry name" value="OS07G0578800 PROTEIN-RELATED"/>
    <property type="match status" value="1"/>
</dbReference>
<evidence type="ECO:0008006" key="5">
    <source>
        <dbReference type="Google" id="ProtNLM"/>
    </source>
</evidence>
<dbReference type="GO" id="GO:0009451">
    <property type="term" value="P:RNA modification"/>
    <property type="evidence" value="ECO:0007669"/>
    <property type="project" value="InterPro"/>
</dbReference>
<dbReference type="PROSITE" id="PS51375">
    <property type="entry name" value="PPR"/>
    <property type="match status" value="5"/>
</dbReference>
<protein>
    <recommendedName>
        <fullName evidence="5">Pentatricopeptide repeat-containing protein</fullName>
    </recommendedName>
</protein>
<dbReference type="SUPFAM" id="SSF48452">
    <property type="entry name" value="TPR-like"/>
    <property type="match status" value="1"/>
</dbReference>
<feature type="repeat" description="PPR" evidence="2">
    <location>
        <begin position="120"/>
        <end position="154"/>
    </location>
</feature>
<comment type="caution">
    <text evidence="3">The sequence shown here is derived from an EMBL/GenBank/DDBJ whole genome shotgun (WGS) entry which is preliminary data.</text>
</comment>
<dbReference type="InterPro" id="IPR011990">
    <property type="entry name" value="TPR-like_helical_dom_sf"/>
</dbReference>
<keyword evidence="1" id="KW-0677">Repeat</keyword>
<evidence type="ECO:0000256" key="1">
    <source>
        <dbReference type="ARBA" id="ARBA00022737"/>
    </source>
</evidence>
<dbReference type="FunFam" id="1.25.40.10:FF:000285">
    <property type="entry name" value="Pentatricopeptide repeat-containing protein, chloroplastic"/>
    <property type="match status" value="1"/>
</dbReference>
<proteinExistence type="predicted"/>
<feature type="repeat" description="PPR" evidence="2">
    <location>
        <begin position="222"/>
        <end position="256"/>
    </location>
</feature>
<feature type="repeat" description="PPR" evidence="2">
    <location>
        <begin position="324"/>
        <end position="358"/>
    </location>
</feature>
<dbReference type="NCBIfam" id="TIGR00756">
    <property type="entry name" value="PPR"/>
    <property type="match status" value="4"/>
</dbReference>
<organism evidence="3 4">
    <name type="scientific">Adiantum capillus-veneris</name>
    <name type="common">Maidenhair fern</name>
    <dbReference type="NCBI Taxonomy" id="13818"/>
    <lineage>
        <taxon>Eukaryota</taxon>
        <taxon>Viridiplantae</taxon>
        <taxon>Streptophyta</taxon>
        <taxon>Embryophyta</taxon>
        <taxon>Tracheophyta</taxon>
        <taxon>Polypodiopsida</taxon>
        <taxon>Polypodiidae</taxon>
        <taxon>Polypodiales</taxon>
        <taxon>Pteridineae</taxon>
        <taxon>Pteridaceae</taxon>
        <taxon>Vittarioideae</taxon>
        <taxon>Adiantum</taxon>
    </lineage>
</organism>